<dbReference type="PROSITE" id="PS51671">
    <property type="entry name" value="ACT"/>
    <property type="match status" value="1"/>
</dbReference>
<dbReference type="InterPro" id="IPR002912">
    <property type="entry name" value="ACT_dom"/>
</dbReference>
<reference evidence="2" key="1">
    <citation type="journal article" date="2014" name="Front. Microbiol.">
        <title>High frequency of phylogenetically diverse reductive dehalogenase-homologous genes in deep subseafloor sedimentary metagenomes.</title>
        <authorList>
            <person name="Kawai M."/>
            <person name="Futagami T."/>
            <person name="Toyoda A."/>
            <person name="Takaki Y."/>
            <person name="Nishi S."/>
            <person name="Hori S."/>
            <person name="Arai W."/>
            <person name="Tsubouchi T."/>
            <person name="Morono Y."/>
            <person name="Uchiyama I."/>
            <person name="Ito T."/>
            <person name="Fujiyama A."/>
            <person name="Inagaki F."/>
            <person name="Takami H."/>
        </authorList>
    </citation>
    <scope>NUCLEOTIDE SEQUENCE</scope>
    <source>
        <strain evidence="2">Expedition CK06-06</strain>
    </source>
</reference>
<evidence type="ECO:0000259" key="1">
    <source>
        <dbReference type="PROSITE" id="PS51671"/>
    </source>
</evidence>
<feature type="domain" description="ACT" evidence="1">
    <location>
        <begin position="99"/>
        <end position="171"/>
    </location>
</feature>
<dbReference type="AlphaFoldDB" id="X1SQ15"/>
<proteinExistence type="predicted"/>
<dbReference type="CDD" id="cd04902">
    <property type="entry name" value="ACT_3PGDH-xct"/>
    <property type="match status" value="1"/>
</dbReference>
<dbReference type="Gene3D" id="3.30.70.260">
    <property type="match status" value="1"/>
</dbReference>
<sequence length="181" mass="19299">ELADSDCEPLKAAVISGVLQQATEDRVNLVNAGLVARQRGLRVAEESDPACESYSNLLTVTLETDMGKTTVSGTVRDDEVHIVQVNDFWMDLHLAEGHFLFCDHIDGPGLVGAIGTLLGEANINISSMHLSRLAPRGKALLIMALDEPLGEAQRQQILAVPNIHTAKTVSLGHAGLSRGAD</sequence>
<accession>X1SQ15</accession>
<dbReference type="InterPro" id="IPR029009">
    <property type="entry name" value="ASB_dom_sf"/>
</dbReference>
<name>X1SQ15_9ZZZZ</name>
<dbReference type="InterPro" id="IPR045865">
    <property type="entry name" value="ACT-like_dom_sf"/>
</dbReference>
<dbReference type="SUPFAM" id="SSF55021">
    <property type="entry name" value="ACT-like"/>
    <property type="match status" value="1"/>
</dbReference>
<gene>
    <name evidence="2" type="ORF">S12H4_34978</name>
</gene>
<dbReference type="InterPro" id="IPR045626">
    <property type="entry name" value="PGDH_ASB_dom"/>
</dbReference>
<dbReference type="EMBL" id="BARW01020740">
    <property type="protein sequence ID" value="GAI95167.1"/>
    <property type="molecule type" value="Genomic_DNA"/>
</dbReference>
<organism evidence="2">
    <name type="scientific">marine sediment metagenome</name>
    <dbReference type="NCBI Taxonomy" id="412755"/>
    <lineage>
        <taxon>unclassified sequences</taxon>
        <taxon>metagenomes</taxon>
        <taxon>ecological metagenomes</taxon>
    </lineage>
</organism>
<evidence type="ECO:0000313" key="2">
    <source>
        <dbReference type="EMBL" id="GAI95167.1"/>
    </source>
</evidence>
<dbReference type="Gene3D" id="3.30.1330.90">
    <property type="entry name" value="D-3-phosphoglycerate dehydrogenase, domain 3"/>
    <property type="match status" value="1"/>
</dbReference>
<comment type="caution">
    <text evidence="2">The sequence shown here is derived from an EMBL/GenBank/DDBJ whole genome shotgun (WGS) entry which is preliminary data.</text>
</comment>
<dbReference type="FunFam" id="3.30.70.260:FF:000008">
    <property type="entry name" value="D-3-phosphoglycerate dehydrogenase, chloroplastic"/>
    <property type="match status" value="1"/>
</dbReference>
<feature type="non-terminal residue" evidence="2">
    <location>
        <position position="1"/>
    </location>
</feature>
<dbReference type="SUPFAM" id="SSF143548">
    <property type="entry name" value="Serine metabolism enzymes domain"/>
    <property type="match status" value="1"/>
</dbReference>
<protein>
    <recommendedName>
        <fullName evidence="1">ACT domain-containing protein</fullName>
    </recommendedName>
</protein>
<dbReference type="Pfam" id="PF19304">
    <property type="entry name" value="PGDH_inter"/>
    <property type="match status" value="1"/>
</dbReference>